<keyword evidence="1" id="KW-0472">Membrane</keyword>
<keyword evidence="1" id="KW-0812">Transmembrane</keyword>
<gene>
    <name evidence="2" type="ORF">EYR15_03265</name>
</gene>
<proteinExistence type="predicted"/>
<comment type="caution">
    <text evidence="2">The sequence shown here is derived from an EMBL/GenBank/DDBJ whole genome shotgun (WGS) entry which is preliminary data.</text>
</comment>
<feature type="transmembrane region" description="Helical" evidence="1">
    <location>
        <begin position="212"/>
        <end position="238"/>
    </location>
</feature>
<evidence type="ECO:0000256" key="1">
    <source>
        <dbReference type="SAM" id="Phobius"/>
    </source>
</evidence>
<keyword evidence="3" id="KW-1185">Reference proteome</keyword>
<protein>
    <recommendedName>
        <fullName evidence="4">Glycerophosphoryl diester phosphodiesterase membrane domain-containing protein</fullName>
    </recommendedName>
</protein>
<sequence>MIIPPLGYIELAKAGWASSAAAISRMQALFAMLFAGTAILSWANVQFVPQKFAAITVASVAIGLVLTLLSSGLSAVLAVVVHRFVIEGETNGVTDLPSLSPVIAEFWAVILLINLGSAALWALGYLLASAGSVMLAILLIAPAWIAAIYLLLRIFLIFPAIAVEAPGRNLRSAYKQGHGLVWKGLASSILAEIPIIVVSLIVASLFGPFSPVALIVLAALSMFMTAAAVAIASHLYVWRQEQTARL</sequence>
<dbReference type="EMBL" id="SIUB01000001">
    <property type="protein sequence ID" value="TBN55171.1"/>
    <property type="molecule type" value="Genomic_DNA"/>
</dbReference>
<name>A0A4Q9GNS8_9HYPH</name>
<reference evidence="2 3" key="1">
    <citation type="submission" date="2019-02" db="EMBL/GenBank/DDBJ databases">
        <title>Hansschlegelia quercus sp. nov., a novel methylotrophic bacterium from buds of oak (Quercus robur L.).</title>
        <authorList>
            <person name="Agafonova N.V."/>
            <person name="Kaparullina E.N."/>
            <person name="Grouzdev D.S."/>
            <person name="Doronina N.V."/>
        </authorList>
    </citation>
    <scope>NUCLEOTIDE SEQUENCE [LARGE SCALE GENOMIC DNA]</scope>
    <source>
        <strain evidence="2 3">Dub</strain>
    </source>
</reference>
<feature type="transmembrane region" description="Helical" evidence="1">
    <location>
        <begin position="133"/>
        <end position="163"/>
    </location>
</feature>
<evidence type="ECO:0008006" key="4">
    <source>
        <dbReference type="Google" id="ProtNLM"/>
    </source>
</evidence>
<dbReference type="AlphaFoldDB" id="A0A4Q9GNS8"/>
<feature type="transmembrane region" description="Helical" evidence="1">
    <location>
        <begin position="102"/>
        <end position="127"/>
    </location>
</feature>
<dbReference type="RefSeq" id="WP_131001422.1">
    <property type="nucleotide sequence ID" value="NZ_JBHSZR010000002.1"/>
</dbReference>
<dbReference type="Proteomes" id="UP000291613">
    <property type="component" value="Unassembled WGS sequence"/>
</dbReference>
<feature type="transmembrane region" description="Helical" evidence="1">
    <location>
        <begin position="28"/>
        <end position="47"/>
    </location>
</feature>
<evidence type="ECO:0000313" key="3">
    <source>
        <dbReference type="Proteomes" id="UP000291613"/>
    </source>
</evidence>
<keyword evidence="1" id="KW-1133">Transmembrane helix</keyword>
<feature type="transmembrane region" description="Helical" evidence="1">
    <location>
        <begin position="184"/>
        <end position="206"/>
    </location>
</feature>
<accession>A0A4Q9GNS8</accession>
<feature type="transmembrane region" description="Helical" evidence="1">
    <location>
        <begin position="53"/>
        <end position="81"/>
    </location>
</feature>
<organism evidence="2 3">
    <name type="scientific">Hansschlegelia quercus</name>
    <dbReference type="NCBI Taxonomy" id="2528245"/>
    <lineage>
        <taxon>Bacteria</taxon>
        <taxon>Pseudomonadati</taxon>
        <taxon>Pseudomonadota</taxon>
        <taxon>Alphaproteobacteria</taxon>
        <taxon>Hyphomicrobiales</taxon>
        <taxon>Methylopilaceae</taxon>
        <taxon>Hansschlegelia</taxon>
    </lineage>
</organism>
<evidence type="ECO:0000313" key="2">
    <source>
        <dbReference type="EMBL" id="TBN55171.1"/>
    </source>
</evidence>